<evidence type="ECO:0000313" key="1">
    <source>
        <dbReference type="EMBL" id="MDQ7250812.1"/>
    </source>
</evidence>
<dbReference type="InterPro" id="IPR009922">
    <property type="entry name" value="DUF1457"/>
</dbReference>
<dbReference type="RefSeq" id="WP_379960564.1">
    <property type="nucleotide sequence ID" value="NZ_JAUYVI010000008.1"/>
</dbReference>
<dbReference type="EMBL" id="JAUYVI010000008">
    <property type="protein sequence ID" value="MDQ7250812.1"/>
    <property type="molecule type" value="Genomic_DNA"/>
</dbReference>
<comment type="caution">
    <text evidence="1">The sequence shown here is derived from an EMBL/GenBank/DDBJ whole genome shotgun (WGS) entry which is preliminary data.</text>
</comment>
<accession>A0ABU0YUF0</accession>
<proteinExistence type="predicted"/>
<protein>
    <submittedName>
        <fullName evidence="1">PAS domain-containing protein</fullName>
    </submittedName>
</protein>
<evidence type="ECO:0000313" key="2">
    <source>
        <dbReference type="Proteomes" id="UP001230156"/>
    </source>
</evidence>
<reference evidence="2" key="1">
    <citation type="submission" date="2023-08" db="EMBL/GenBank/DDBJ databases">
        <title>Rhodospirillaceae gen. nov., a novel taxon isolated from the Yangtze River Yuezi River estuary sludge.</title>
        <authorList>
            <person name="Ruan L."/>
        </authorList>
    </citation>
    <scope>NUCLEOTIDE SEQUENCE [LARGE SCALE GENOMIC DNA]</scope>
    <source>
        <strain evidence="2">R-7</strain>
    </source>
</reference>
<dbReference type="Pfam" id="PF07310">
    <property type="entry name" value="PAS_5"/>
    <property type="match status" value="1"/>
</dbReference>
<sequence>MNHPTASGQDAPDFIQHRKLADLFRYWRGLSRDGQVPRRRDIDPLQLIPALPHVQLLDLGPTPDDLRYRLVGQTIIDAFGFDPRHLTRGEIKRRYVLPENRAAFDETSRQTHAIATRGIAAYTHDHMTSYAREFLAYARLLLPISEDGHAITGVFGAIYYSGDRDDFWRNFQELHVERPIAAFGIGVS</sequence>
<dbReference type="Proteomes" id="UP001230156">
    <property type="component" value="Unassembled WGS sequence"/>
</dbReference>
<gene>
    <name evidence="1" type="ORF">Q8A70_24195</name>
</gene>
<name>A0ABU0YUF0_9PROT</name>
<keyword evidence="2" id="KW-1185">Reference proteome</keyword>
<organism evidence="1 2">
    <name type="scientific">Dongia sedimenti</name>
    <dbReference type="NCBI Taxonomy" id="3064282"/>
    <lineage>
        <taxon>Bacteria</taxon>
        <taxon>Pseudomonadati</taxon>
        <taxon>Pseudomonadota</taxon>
        <taxon>Alphaproteobacteria</taxon>
        <taxon>Rhodospirillales</taxon>
        <taxon>Dongiaceae</taxon>
        <taxon>Dongia</taxon>
    </lineage>
</organism>